<dbReference type="PANTHER" id="PTHR36453:SF1">
    <property type="entry name" value="RIGHT HANDED BETA HELIX DOMAIN-CONTAINING PROTEIN"/>
    <property type="match status" value="1"/>
</dbReference>
<dbReference type="EMBL" id="FNGV01000006">
    <property type="protein sequence ID" value="SDM19573.1"/>
    <property type="molecule type" value="Genomic_DNA"/>
</dbReference>
<reference evidence="4 5" key="1">
    <citation type="submission" date="2016-10" db="EMBL/GenBank/DDBJ databases">
        <authorList>
            <person name="de Groot N.N."/>
        </authorList>
    </citation>
    <scope>NUCLEOTIDE SEQUENCE [LARGE SCALE GENOMIC DNA]</scope>
    <source>
        <strain evidence="4 5">DSM 19886</strain>
    </source>
</reference>
<dbReference type="InterPro" id="IPR006626">
    <property type="entry name" value="PbH1"/>
</dbReference>
<dbReference type="AlphaFoldDB" id="A0A1G9R8L6"/>
<feature type="signal peptide" evidence="1">
    <location>
        <begin position="1"/>
        <end position="21"/>
    </location>
</feature>
<evidence type="ECO:0000259" key="3">
    <source>
        <dbReference type="Pfam" id="PF13229"/>
    </source>
</evidence>
<dbReference type="Pfam" id="PF13229">
    <property type="entry name" value="Beta_helix"/>
    <property type="match status" value="1"/>
</dbReference>
<dbReference type="PANTHER" id="PTHR36453">
    <property type="entry name" value="SECRETED PROTEIN-RELATED"/>
    <property type="match status" value="1"/>
</dbReference>
<dbReference type="SUPFAM" id="SSF51126">
    <property type="entry name" value="Pectin lyase-like"/>
    <property type="match status" value="1"/>
</dbReference>
<dbReference type="InterPro" id="IPR036034">
    <property type="entry name" value="PDZ_sf"/>
</dbReference>
<evidence type="ECO:0000313" key="4">
    <source>
        <dbReference type="EMBL" id="SDM19573.1"/>
    </source>
</evidence>
<dbReference type="InterPro" id="IPR011050">
    <property type="entry name" value="Pectin_lyase_fold/virulence"/>
</dbReference>
<proteinExistence type="predicted"/>
<dbReference type="OrthoDB" id="9808066at2"/>
<feature type="domain" description="Right handed beta helix" evidence="3">
    <location>
        <begin position="312"/>
        <end position="369"/>
    </location>
</feature>
<dbReference type="PROSITE" id="PS51257">
    <property type="entry name" value="PROKAR_LIPOPROTEIN"/>
    <property type="match status" value="1"/>
</dbReference>
<name>A0A1G9R8L6_9FLAO</name>
<dbReference type="InterPro" id="IPR039448">
    <property type="entry name" value="Beta_helix"/>
</dbReference>
<organism evidence="4 5">
    <name type="scientific">Kriegella aquimaris</name>
    <dbReference type="NCBI Taxonomy" id="192904"/>
    <lineage>
        <taxon>Bacteria</taxon>
        <taxon>Pseudomonadati</taxon>
        <taxon>Bacteroidota</taxon>
        <taxon>Flavobacteriia</taxon>
        <taxon>Flavobacteriales</taxon>
        <taxon>Flavobacteriaceae</taxon>
        <taxon>Kriegella</taxon>
    </lineage>
</organism>
<gene>
    <name evidence="4" type="ORF">SAMN04488514_10631</name>
</gene>
<keyword evidence="1" id="KW-0732">Signal</keyword>
<evidence type="ECO:0000313" key="5">
    <source>
        <dbReference type="Proteomes" id="UP000199440"/>
    </source>
</evidence>
<feature type="chain" id="PRO_5011793252" evidence="1">
    <location>
        <begin position="22"/>
        <end position="785"/>
    </location>
</feature>
<protein>
    <submittedName>
        <fullName evidence="4">Right handed beta helix region</fullName>
    </submittedName>
</protein>
<dbReference type="SUPFAM" id="SSF50156">
    <property type="entry name" value="PDZ domain-like"/>
    <property type="match status" value="1"/>
</dbReference>
<evidence type="ECO:0000256" key="1">
    <source>
        <dbReference type="SAM" id="SignalP"/>
    </source>
</evidence>
<feature type="domain" description="PDZ" evidence="2">
    <location>
        <begin position="703"/>
        <end position="783"/>
    </location>
</feature>
<sequence length="785" mass="87875">MRNLNYVIGLLVLLFVGCSQATNDIYIKASDSEVFSEPENGPVYSSIEEGLDQVILLREKGFNDDLTVHLLPGKHRLRAPITISPKLGVLKIKGAGAEKTVISGSEKLSASWEKYDDNIWVAQLDKGVSFDQLFMEGKPQILARYPNYDENGGHWQGHAADAIAPERVKTWKHPEGAFVHAMHRGEWGGFHYKVSGVDENGELILHGGTQNNRPSKMHETYRMVENVFEELDSPGEWFLSTEGKLYYWPLPDIDLNKVFIETVRKKHLLNIIGTEEIPVNGVSVEGIRFEHTKRTIFEKYEPLLRSDWTIYRGGAVFLEGTENVSVTHCEFVNLGGNAIFVSNYNRNVQITNNHIHDCAGSGICFVGSPDAVRSPSFQYGEFVPLAEIDTLKGPKNNTYPAKSIVDNNLIHRTGRLEKQTAGVEIAMAMDITVSNNSIYDVPRAGINIGDGTWGGHILEYNDVFNTVLESGDHGAFNSWGRDRFWHPDRKTLNEIVAQNPEMPKWDAIKTTIIRNNRFRCDHGWDIDLDDGSSNYHIYNNVCLNGGLKLREGFYRTVENNIMINNGFHPHVWFKNSGDIFRHNIVLAEHKDIRLQEWGQEVDQNLFPDEIALENAQNKGVDTHSIAGNPLFVNASIGDYTVKEGSPAFEIGFKNFPMDEFGVKNPRLKDLAKTPTIPSLFFGGSDNKDAVHDWLGAKIKNLTTMAERSASGLSKTAGVIVMALGENSILEKSGIQVGDVIIESEGDAVDTVADLMKSFQSHNWTGKINVQVFRNQKPYSITLKTK</sequence>
<keyword evidence="5" id="KW-1185">Reference proteome</keyword>
<dbReference type="SMART" id="SM00710">
    <property type="entry name" value="PbH1"/>
    <property type="match status" value="6"/>
</dbReference>
<dbReference type="Gene3D" id="2.160.20.10">
    <property type="entry name" value="Single-stranded right-handed beta-helix, Pectin lyase-like"/>
    <property type="match status" value="1"/>
</dbReference>
<dbReference type="InterPro" id="IPR012334">
    <property type="entry name" value="Pectin_lyas_fold"/>
</dbReference>
<evidence type="ECO:0000259" key="2">
    <source>
        <dbReference type="Pfam" id="PF13180"/>
    </source>
</evidence>
<dbReference type="InterPro" id="IPR001478">
    <property type="entry name" value="PDZ"/>
</dbReference>
<dbReference type="RefSeq" id="WP_089889888.1">
    <property type="nucleotide sequence ID" value="NZ_FNGV01000006.1"/>
</dbReference>
<dbReference type="Proteomes" id="UP000199440">
    <property type="component" value="Unassembled WGS sequence"/>
</dbReference>
<dbReference type="Gene3D" id="2.30.42.10">
    <property type="match status" value="1"/>
</dbReference>
<dbReference type="STRING" id="192904.SAMN04488514_10631"/>
<dbReference type="Pfam" id="PF13180">
    <property type="entry name" value="PDZ_2"/>
    <property type="match status" value="1"/>
</dbReference>
<accession>A0A1G9R8L6</accession>